<dbReference type="CDD" id="cd01277">
    <property type="entry name" value="HINT_subgroup"/>
    <property type="match status" value="1"/>
</dbReference>
<evidence type="ECO:0000313" key="6">
    <source>
        <dbReference type="Proteomes" id="UP001430377"/>
    </source>
</evidence>
<evidence type="ECO:0000313" key="5">
    <source>
        <dbReference type="EMBL" id="MBX0322590.1"/>
    </source>
</evidence>
<dbReference type="GO" id="GO:0009117">
    <property type="term" value="P:nucleotide metabolic process"/>
    <property type="evidence" value="ECO:0007669"/>
    <property type="project" value="TreeGrafter"/>
</dbReference>
<keyword evidence="6" id="KW-1185">Reference proteome</keyword>
<dbReference type="InterPro" id="IPR039384">
    <property type="entry name" value="HINT"/>
</dbReference>
<name>A0AAW4PPX1_9EURY</name>
<dbReference type="InterPro" id="IPR001310">
    <property type="entry name" value="Histidine_triad_HIT"/>
</dbReference>
<dbReference type="InterPro" id="IPR011146">
    <property type="entry name" value="HIT-like"/>
</dbReference>
<dbReference type="EMBL" id="RKLR01000002">
    <property type="protein sequence ID" value="MBX0322590.1"/>
    <property type="molecule type" value="Genomic_DNA"/>
</dbReference>
<dbReference type="Pfam" id="PF01230">
    <property type="entry name" value="HIT"/>
    <property type="match status" value="1"/>
</dbReference>
<dbReference type="GO" id="GO:0003824">
    <property type="term" value="F:catalytic activity"/>
    <property type="evidence" value="ECO:0007669"/>
    <property type="project" value="InterPro"/>
</dbReference>
<dbReference type="Proteomes" id="UP001430377">
    <property type="component" value="Unassembled WGS sequence"/>
</dbReference>
<dbReference type="Gene3D" id="3.30.428.10">
    <property type="entry name" value="HIT-like"/>
    <property type="match status" value="1"/>
</dbReference>
<dbReference type="AlphaFoldDB" id="A0AAW4PPX1"/>
<dbReference type="InterPro" id="IPR036265">
    <property type="entry name" value="HIT-like_sf"/>
</dbReference>
<dbReference type="RefSeq" id="WP_220617583.1">
    <property type="nucleotide sequence ID" value="NZ_RKLR01000002.1"/>
</dbReference>
<protein>
    <submittedName>
        <fullName evidence="5">HIT family protein</fullName>
    </submittedName>
</protein>
<organism evidence="5 6">
    <name type="scientific">Haloarcula rubra</name>
    <dbReference type="NCBI Taxonomy" id="2487747"/>
    <lineage>
        <taxon>Archaea</taxon>
        <taxon>Methanobacteriati</taxon>
        <taxon>Methanobacteriota</taxon>
        <taxon>Stenosarchaea group</taxon>
        <taxon>Halobacteria</taxon>
        <taxon>Halobacteriales</taxon>
        <taxon>Haloarculaceae</taxon>
        <taxon>Haloarcula</taxon>
    </lineage>
</organism>
<dbReference type="PRINTS" id="PR00332">
    <property type="entry name" value="HISTRIAD"/>
</dbReference>
<evidence type="ECO:0000256" key="3">
    <source>
        <dbReference type="PROSITE-ProRule" id="PRU00464"/>
    </source>
</evidence>
<reference evidence="5 6" key="1">
    <citation type="submission" date="2021-06" db="EMBL/GenBank/DDBJ databases">
        <title>Halomicroarcula sp. a new haloarchaeum isolated from saline soil.</title>
        <authorList>
            <person name="Duran-Viseras A."/>
            <person name="Sanchez-Porro C."/>
            <person name="Ventosa A."/>
        </authorList>
    </citation>
    <scope>NUCLEOTIDE SEQUENCE [LARGE SCALE GENOMIC DNA]</scope>
    <source>
        <strain evidence="5 6">F13</strain>
    </source>
</reference>
<dbReference type="SUPFAM" id="SSF54197">
    <property type="entry name" value="HIT-like"/>
    <property type="match status" value="1"/>
</dbReference>
<feature type="active site" description="Tele-AMP-histidine intermediate" evidence="1">
    <location>
        <position position="103"/>
    </location>
</feature>
<evidence type="ECO:0000256" key="1">
    <source>
        <dbReference type="PIRSR" id="PIRSR601310-1"/>
    </source>
</evidence>
<proteinExistence type="predicted"/>
<evidence type="ECO:0000259" key="4">
    <source>
        <dbReference type="PROSITE" id="PS51084"/>
    </source>
</evidence>
<feature type="short sequence motif" description="Histidine triad motif" evidence="2 3">
    <location>
        <begin position="101"/>
        <end position="105"/>
    </location>
</feature>
<dbReference type="PANTHER" id="PTHR46648:SF1">
    <property type="entry name" value="ADENOSINE 5'-MONOPHOSPHORAMIDASE HNT1"/>
    <property type="match status" value="1"/>
</dbReference>
<gene>
    <name evidence="5" type="ORF">EGH21_06065</name>
</gene>
<feature type="domain" description="HIT" evidence="4">
    <location>
        <begin position="9"/>
        <end position="116"/>
    </location>
</feature>
<dbReference type="PANTHER" id="PTHR46648">
    <property type="entry name" value="HIT FAMILY PROTEIN 1"/>
    <property type="match status" value="1"/>
</dbReference>
<accession>A0AAW4PPX1</accession>
<evidence type="ECO:0000256" key="2">
    <source>
        <dbReference type="PIRSR" id="PIRSR601310-3"/>
    </source>
</evidence>
<sequence>MNDKVDDCIFCQIVAGDIPSRTVYEDDTVLAFLDANPLARGHTLVIPKAHHERVGDMPGDVAEAVFAAVNDLTPAVEAAVDAPASTVAFNNGEAAGQEVPHAHCHIVPRFDDDGGRPIHSLFGDRPDLSEDELDGIAAEIGDAA</sequence>
<comment type="caution">
    <text evidence="5">The sequence shown here is derived from an EMBL/GenBank/DDBJ whole genome shotgun (WGS) entry which is preliminary data.</text>
</comment>
<dbReference type="PROSITE" id="PS51084">
    <property type="entry name" value="HIT_2"/>
    <property type="match status" value="1"/>
</dbReference>